<dbReference type="EMBL" id="DVFZ01000061">
    <property type="protein sequence ID" value="HIQ82709.1"/>
    <property type="molecule type" value="Genomic_DNA"/>
</dbReference>
<accession>A0A9D0ZNT9</accession>
<protein>
    <submittedName>
        <fullName evidence="2">Uncharacterized protein</fullName>
    </submittedName>
</protein>
<comment type="caution">
    <text evidence="2">The sequence shown here is derived from an EMBL/GenBank/DDBJ whole genome shotgun (WGS) entry which is preliminary data.</text>
</comment>
<gene>
    <name evidence="2" type="ORF">IAA52_06350</name>
</gene>
<dbReference type="Proteomes" id="UP000824260">
    <property type="component" value="Unassembled WGS sequence"/>
</dbReference>
<sequence>MSREGRTSRNRVSVLSWMWTIVLACIPGVNIIVLFLLAFLSKRQPKRAFAIAGLWLMLILAVLIFAAFLIFPAEMLSFGEWLRDLTPLQGAGTPLEL</sequence>
<evidence type="ECO:0000313" key="3">
    <source>
        <dbReference type="Proteomes" id="UP000824260"/>
    </source>
</evidence>
<reference evidence="2" key="1">
    <citation type="submission" date="2020-10" db="EMBL/GenBank/DDBJ databases">
        <authorList>
            <person name="Gilroy R."/>
        </authorList>
    </citation>
    <scope>NUCLEOTIDE SEQUENCE</scope>
    <source>
        <strain evidence="2">ChiSjej6B24-2974</strain>
    </source>
</reference>
<feature type="transmembrane region" description="Helical" evidence="1">
    <location>
        <begin position="17"/>
        <end position="41"/>
    </location>
</feature>
<keyword evidence="1" id="KW-0472">Membrane</keyword>
<name>A0A9D0ZNT9_9FIRM</name>
<dbReference type="PROSITE" id="PS51257">
    <property type="entry name" value="PROKAR_LIPOPROTEIN"/>
    <property type="match status" value="1"/>
</dbReference>
<dbReference type="AlphaFoldDB" id="A0A9D0ZNT9"/>
<keyword evidence="1" id="KW-0812">Transmembrane</keyword>
<reference evidence="2" key="2">
    <citation type="journal article" date="2021" name="PeerJ">
        <title>Extensive microbial diversity within the chicken gut microbiome revealed by metagenomics and culture.</title>
        <authorList>
            <person name="Gilroy R."/>
            <person name="Ravi A."/>
            <person name="Getino M."/>
            <person name="Pursley I."/>
            <person name="Horton D.L."/>
            <person name="Alikhan N.F."/>
            <person name="Baker D."/>
            <person name="Gharbi K."/>
            <person name="Hall N."/>
            <person name="Watson M."/>
            <person name="Adriaenssens E.M."/>
            <person name="Foster-Nyarko E."/>
            <person name="Jarju S."/>
            <person name="Secka A."/>
            <person name="Antonio M."/>
            <person name="Oren A."/>
            <person name="Chaudhuri R.R."/>
            <person name="La Ragione R."/>
            <person name="Hildebrand F."/>
            <person name="Pallen M.J."/>
        </authorList>
    </citation>
    <scope>NUCLEOTIDE SEQUENCE</scope>
    <source>
        <strain evidence="2">ChiSjej6B24-2974</strain>
    </source>
</reference>
<proteinExistence type="predicted"/>
<organism evidence="2 3">
    <name type="scientific">Candidatus Pullichristensenella stercorigallinarum</name>
    <dbReference type="NCBI Taxonomy" id="2840909"/>
    <lineage>
        <taxon>Bacteria</taxon>
        <taxon>Bacillati</taxon>
        <taxon>Bacillota</taxon>
        <taxon>Clostridia</taxon>
        <taxon>Candidatus Pullichristensenella</taxon>
    </lineage>
</organism>
<feature type="transmembrane region" description="Helical" evidence="1">
    <location>
        <begin position="48"/>
        <end position="71"/>
    </location>
</feature>
<evidence type="ECO:0000313" key="2">
    <source>
        <dbReference type="EMBL" id="HIQ82709.1"/>
    </source>
</evidence>
<evidence type="ECO:0000256" key="1">
    <source>
        <dbReference type="SAM" id="Phobius"/>
    </source>
</evidence>
<keyword evidence="1" id="KW-1133">Transmembrane helix</keyword>